<dbReference type="PIRSF" id="PIRSF000204">
    <property type="entry name" value="PNTB"/>
    <property type="match status" value="1"/>
</dbReference>
<gene>
    <name evidence="18" type="primary">pntB</name>
    <name evidence="18" type="ORF">PS862_05449</name>
</gene>
<keyword evidence="9" id="KW-0812">Transmembrane</keyword>
<dbReference type="InterPro" id="IPR034300">
    <property type="entry name" value="PNTB-like"/>
</dbReference>
<evidence type="ECO:0000256" key="5">
    <source>
        <dbReference type="ARBA" id="ARBA00012943"/>
    </source>
</evidence>
<evidence type="ECO:0000256" key="10">
    <source>
        <dbReference type="ARBA" id="ARBA00022857"/>
    </source>
</evidence>
<evidence type="ECO:0000256" key="1">
    <source>
        <dbReference type="ARBA" id="ARBA00003943"/>
    </source>
</evidence>
<dbReference type="SUPFAM" id="SSF52467">
    <property type="entry name" value="DHS-like NAD/FAD-binding domain"/>
    <property type="match status" value="1"/>
</dbReference>
<evidence type="ECO:0000256" key="4">
    <source>
        <dbReference type="ARBA" id="ARBA00011870"/>
    </source>
</evidence>
<evidence type="ECO:0000256" key="11">
    <source>
        <dbReference type="ARBA" id="ARBA00022967"/>
    </source>
</evidence>
<comment type="function">
    <text evidence="1 16">The transhydrogenation between NADH and NADP is coupled to respiration and ATP hydrolysis and functions as a proton pump across the membrane.</text>
</comment>
<keyword evidence="7 16" id="KW-1003">Cell membrane</keyword>
<evidence type="ECO:0000256" key="2">
    <source>
        <dbReference type="ARBA" id="ARBA00004429"/>
    </source>
</evidence>
<comment type="catalytic activity">
    <reaction evidence="15 16">
        <text>NAD(+) + NADPH + H(+)(in) = NADH + NADP(+) + H(+)(out)</text>
        <dbReference type="Rhea" id="RHEA:47992"/>
        <dbReference type="ChEBI" id="CHEBI:15378"/>
        <dbReference type="ChEBI" id="CHEBI:57540"/>
        <dbReference type="ChEBI" id="CHEBI:57783"/>
        <dbReference type="ChEBI" id="CHEBI:57945"/>
        <dbReference type="ChEBI" id="CHEBI:58349"/>
        <dbReference type="EC" id="7.1.1.1"/>
    </reaction>
</comment>
<evidence type="ECO:0000256" key="3">
    <source>
        <dbReference type="ARBA" id="ARBA00007919"/>
    </source>
</evidence>
<dbReference type="GO" id="GO:0008750">
    <property type="term" value="F:proton-translocating NAD(P)+ transhydrogenase activity"/>
    <property type="evidence" value="ECO:0007669"/>
    <property type="project" value="UniProtKB-EC"/>
</dbReference>
<comment type="subunit">
    <text evidence="4">Heterodimer of an alpha and a beta chain.</text>
</comment>
<protein>
    <recommendedName>
        <fullName evidence="6 16">NAD(P) transhydrogenase subunit beta</fullName>
        <ecNumber evidence="5 16">7.1.1.1</ecNumber>
    </recommendedName>
    <alternativeName>
        <fullName evidence="16">Nicotinamide nucleotide transhydrogenase subunit beta</fullName>
    </alternativeName>
</protein>
<dbReference type="OrthoDB" id="9763786at2"/>
<sequence>MSMNLVTSLYLIASVCFIQALKGLSHPTTSRRGNLFGMLGMGLAILTTVGLIYKLGAELATAGIGYVIVGLLVGGTAGSIMAKRVEMTKMPELVAFMHSMIGMAAVFIAIAAVVEPQSLGIVKQLGDAIPAGNRLELFLGAAIGAITFSGSVIAFGKLSGKYKFRLFQGAPVQFTGQHKLNLLLGLATLGLGITFMLTGNLSAFALMLALAFVLGVLIIIPIGGADMPVVVSMLNSYSGWAAAGIGFSLNNSMLIIAGSLVGSSGAILSYIMCKAMNRSFFNVLLGGFGNTADAGPAGAKEARPVKSGSADDATFLLTNADTVIIVPGYGLAVARAQHALKELTEKLTHRGVTVKYAIHPVAGRMPGHMNVLLAEAEVPYDQVFEMDDINSDFGQADVVLVLGANDVVNPAAKNDPKSPIAGMPILEAFKAKTIIVNKRSMASGYAGLDNELFYLDKTMMVFGDAKKVIEDMVKAVE</sequence>
<reference evidence="18 19" key="1">
    <citation type="submission" date="2019-09" db="EMBL/GenBank/DDBJ databases">
        <authorList>
            <person name="Chandra G."/>
            <person name="Truman W A."/>
        </authorList>
    </citation>
    <scope>NUCLEOTIDE SEQUENCE [LARGE SCALE GENOMIC DNA]</scope>
    <source>
        <strain evidence="18">PS862</strain>
    </source>
</reference>
<dbReference type="Gene3D" id="3.40.50.1220">
    <property type="entry name" value="TPP-binding domain"/>
    <property type="match status" value="1"/>
</dbReference>
<evidence type="ECO:0000256" key="16">
    <source>
        <dbReference type="PIRNR" id="PIRNR000204"/>
    </source>
</evidence>
<dbReference type="RefSeq" id="WP_150746527.1">
    <property type="nucleotide sequence ID" value="NZ_CABVHE010000032.1"/>
</dbReference>
<evidence type="ECO:0000256" key="15">
    <source>
        <dbReference type="ARBA" id="ARBA00048202"/>
    </source>
</evidence>
<evidence type="ECO:0000256" key="14">
    <source>
        <dbReference type="ARBA" id="ARBA00023136"/>
    </source>
</evidence>
<keyword evidence="14 16" id="KW-0472">Membrane</keyword>
<evidence type="ECO:0000256" key="7">
    <source>
        <dbReference type="ARBA" id="ARBA00022475"/>
    </source>
</evidence>
<proteinExistence type="inferred from homology"/>
<organism evidence="18 19">
    <name type="scientific">Pseudomonas fluorescens</name>
    <dbReference type="NCBI Taxonomy" id="294"/>
    <lineage>
        <taxon>Bacteria</taxon>
        <taxon>Pseudomonadati</taxon>
        <taxon>Pseudomonadota</taxon>
        <taxon>Gammaproteobacteria</taxon>
        <taxon>Pseudomonadales</taxon>
        <taxon>Pseudomonadaceae</taxon>
        <taxon>Pseudomonas</taxon>
    </lineage>
</organism>
<accession>A0A5E6U4B6</accession>
<dbReference type="EC" id="7.1.1.1" evidence="5 16"/>
<evidence type="ECO:0000259" key="17">
    <source>
        <dbReference type="Pfam" id="PF02233"/>
    </source>
</evidence>
<name>A0A5E6U4B6_PSEFL</name>
<evidence type="ECO:0000256" key="12">
    <source>
        <dbReference type="ARBA" id="ARBA00022989"/>
    </source>
</evidence>
<evidence type="ECO:0000256" key="6">
    <source>
        <dbReference type="ARBA" id="ARBA00014581"/>
    </source>
</evidence>
<comment type="subcellular location">
    <subcellularLocation>
        <location evidence="2">Cell inner membrane</location>
        <topology evidence="2">Multi-pass membrane protein</topology>
    </subcellularLocation>
</comment>
<feature type="domain" description="NADP transhydrogenase beta-like" evidence="17">
    <location>
        <begin position="8"/>
        <end position="474"/>
    </location>
</feature>
<dbReference type="PANTHER" id="PTHR44758:SF1">
    <property type="entry name" value="NAD(P) TRANSHYDROGENASE SUBUNIT BETA"/>
    <property type="match status" value="1"/>
</dbReference>
<keyword evidence="13 16" id="KW-0520">NAD</keyword>
<keyword evidence="12" id="KW-1133">Transmembrane helix</keyword>
<dbReference type="AlphaFoldDB" id="A0A5E6U4B6"/>
<evidence type="ECO:0000313" key="19">
    <source>
        <dbReference type="Proteomes" id="UP000385207"/>
    </source>
</evidence>
<evidence type="ECO:0000256" key="9">
    <source>
        <dbReference type="ARBA" id="ARBA00022692"/>
    </source>
</evidence>
<keyword evidence="10 16" id="KW-0521">NADP</keyword>
<dbReference type="Pfam" id="PF02233">
    <property type="entry name" value="PNTB"/>
    <property type="match status" value="1"/>
</dbReference>
<dbReference type="GO" id="GO:0050661">
    <property type="term" value="F:NADP binding"/>
    <property type="evidence" value="ECO:0007669"/>
    <property type="project" value="InterPro"/>
</dbReference>
<dbReference type="InterPro" id="IPR029035">
    <property type="entry name" value="DHS-like_NAD/FAD-binding_dom"/>
</dbReference>
<evidence type="ECO:0000256" key="8">
    <source>
        <dbReference type="ARBA" id="ARBA00022519"/>
    </source>
</evidence>
<keyword evidence="18" id="KW-0560">Oxidoreductase</keyword>
<comment type="similarity">
    <text evidence="3 16">Belongs to the PNT beta subunit family.</text>
</comment>
<evidence type="ECO:0000313" key="18">
    <source>
        <dbReference type="EMBL" id="VVP51996.1"/>
    </source>
</evidence>
<dbReference type="GO" id="GO:0016491">
    <property type="term" value="F:oxidoreductase activity"/>
    <property type="evidence" value="ECO:0007669"/>
    <property type="project" value="UniProtKB-KW"/>
</dbReference>
<keyword evidence="11 16" id="KW-1278">Translocase</keyword>
<dbReference type="Proteomes" id="UP000385207">
    <property type="component" value="Unassembled WGS sequence"/>
</dbReference>
<evidence type="ECO:0000256" key="13">
    <source>
        <dbReference type="ARBA" id="ARBA00023027"/>
    </source>
</evidence>
<keyword evidence="8 16" id="KW-0997">Cell inner membrane</keyword>
<dbReference type="PANTHER" id="PTHR44758">
    <property type="entry name" value="NAD(P) TRANSHYDROGENASE SUBUNIT BETA"/>
    <property type="match status" value="1"/>
</dbReference>
<dbReference type="EMBL" id="CABVII010000036">
    <property type="protein sequence ID" value="VVP51996.1"/>
    <property type="molecule type" value="Genomic_DNA"/>
</dbReference>
<dbReference type="InterPro" id="IPR012136">
    <property type="entry name" value="NADH_DH_b"/>
</dbReference>
<dbReference type="GO" id="GO:0005886">
    <property type="term" value="C:plasma membrane"/>
    <property type="evidence" value="ECO:0007669"/>
    <property type="project" value="UniProtKB-SubCell"/>
</dbReference>
<dbReference type="FunFam" id="3.40.50.1220:FF:000002">
    <property type="entry name" value="NAD(P) transhydrogenase subunit beta"/>
    <property type="match status" value="1"/>
</dbReference>